<evidence type="ECO:0000313" key="2">
    <source>
        <dbReference type="EMBL" id="MSS62408.1"/>
    </source>
</evidence>
<dbReference type="PANTHER" id="PTHR13504:SF38">
    <property type="entry name" value="FIDO DOMAIN-CONTAINING PROTEIN"/>
    <property type="match status" value="1"/>
</dbReference>
<dbReference type="PANTHER" id="PTHR13504">
    <property type="entry name" value="FIDO DOMAIN-CONTAINING PROTEIN DDB_G0283145"/>
    <property type="match status" value="1"/>
</dbReference>
<evidence type="ECO:0000259" key="1">
    <source>
        <dbReference type="PROSITE" id="PS51459"/>
    </source>
</evidence>
<dbReference type="EMBL" id="VUMT01000001">
    <property type="protein sequence ID" value="MSS62408.1"/>
    <property type="molecule type" value="Genomic_DNA"/>
</dbReference>
<dbReference type="AlphaFoldDB" id="A0A6L5XVK1"/>
<gene>
    <name evidence="2" type="ORF">FYJ58_00685</name>
</gene>
<dbReference type="InterPro" id="IPR040198">
    <property type="entry name" value="Fido_containing"/>
</dbReference>
<dbReference type="Gene3D" id="1.10.3290.10">
    <property type="entry name" value="Fido-like domain"/>
    <property type="match status" value="1"/>
</dbReference>
<feature type="domain" description="Fido" evidence="1">
    <location>
        <begin position="45"/>
        <end position="186"/>
    </location>
</feature>
<accession>A0A6L5XVK1</accession>
<name>A0A6L5XVK1_9FIRM</name>
<organism evidence="2 3">
    <name type="scientific">Velocimicrobium porci</name>
    <dbReference type="NCBI Taxonomy" id="2606634"/>
    <lineage>
        <taxon>Bacteria</taxon>
        <taxon>Bacillati</taxon>
        <taxon>Bacillota</taxon>
        <taxon>Clostridia</taxon>
        <taxon>Lachnospirales</taxon>
        <taxon>Lachnospiraceae</taxon>
        <taxon>Velocimicrobium</taxon>
    </lineage>
</organism>
<protein>
    <recommendedName>
        <fullName evidence="1">Fido domain-containing protein</fullName>
    </recommendedName>
</protein>
<dbReference type="SUPFAM" id="SSF140931">
    <property type="entry name" value="Fic-like"/>
    <property type="match status" value="1"/>
</dbReference>
<keyword evidence="3" id="KW-1185">Reference proteome</keyword>
<dbReference type="RefSeq" id="WP_154515729.1">
    <property type="nucleotide sequence ID" value="NZ_VUMT01000001.1"/>
</dbReference>
<dbReference type="Proteomes" id="UP000482209">
    <property type="component" value="Unassembled WGS sequence"/>
</dbReference>
<proteinExistence type="predicted"/>
<reference evidence="2 3" key="1">
    <citation type="submission" date="2019-08" db="EMBL/GenBank/DDBJ databases">
        <title>In-depth cultivation of the pig gut microbiome towards novel bacterial diversity and tailored functional studies.</title>
        <authorList>
            <person name="Wylensek D."/>
            <person name="Hitch T.C.A."/>
            <person name="Clavel T."/>
        </authorList>
    </citation>
    <scope>NUCLEOTIDE SEQUENCE [LARGE SCALE GENOMIC DNA]</scope>
    <source>
        <strain evidence="2 3">WCA-693-APC-MOT-I</strain>
    </source>
</reference>
<evidence type="ECO:0000313" key="3">
    <source>
        <dbReference type="Proteomes" id="UP000482209"/>
    </source>
</evidence>
<comment type="caution">
    <text evidence="2">The sequence shown here is derived from an EMBL/GenBank/DDBJ whole genome shotgun (WGS) entry which is preliminary data.</text>
</comment>
<sequence>MQITIEQLNQLKQQQISKDLASLKTNEHKNVYQYILHLINSNSLLTKETLSIFHALYQDASLSYQDKFTPSDYRNCTLVPLTANHKPPKPEDLPHLMEHYLNQINTSKGIFSPIEYAVLCHKRFLDISPFSDYNLEVGKLLLDYLLLAENQICFLPDNDAKYFNALEQAQQMDYPVIEPLIQYISSYVVQIK</sequence>
<dbReference type="InterPro" id="IPR036597">
    <property type="entry name" value="Fido-like_dom_sf"/>
</dbReference>
<dbReference type="InterPro" id="IPR003812">
    <property type="entry name" value="Fido"/>
</dbReference>
<dbReference type="Pfam" id="PF02661">
    <property type="entry name" value="Fic"/>
    <property type="match status" value="1"/>
</dbReference>
<dbReference type="PROSITE" id="PS51459">
    <property type="entry name" value="FIDO"/>
    <property type="match status" value="1"/>
</dbReference>